<gene>
    <name evidence="1" type="ORF">JTE90_018175</name>
</gene>
<sequence>MLPTVPSKSKELVAKLVCSTEQEKCMLGNWVVCKDKYEALTSDVQNGSELISWYAWDSNSERRTVKTVKEGTLDDAINTLEEQIPSFLEHCFIKQSQSEYFQDSKKNVSEKKCLLQVDFCENFTIMQQDEVQSAHWTNDQVSIYTAVAHTITEKVTVMYVDDEEVKSQVAKLEKRWDNISALPKTHETHCVRTEGVNTVRYSMTSKTDGKVFHSKN</sequence>
<proteinExistence type="predicted"/>
<protein>
    <submittedName>
        <fullName evidence="1">Uncharacterized protein</fullName>
    </submittedName>
</protein>
<dbReference type="PANTHER" id="PTHR46601:SF2">
    <property type="entry name" value="UBIQUITIN-LIKE PROTEASE FAMILY PROFILE DOMAIN-CONTAINING PROTEIN"/>
    <property type="match status" value="1"/>
</dbReference>
<evidence type="ECO:0000313" key="1">
    <source>
        <dbReference type="EMBL" id="KAG8180555.1"/>
    </source>
</evidence>
<accession>A0AAV6U8I0</accession>
<keyword evidence="2" id="KW-1185">Reference proteome</keyword>
<evidence type="ECO:0000313" key="2">
    <source>
        <dbReference type="Proteomes" id="UP000827092"/>
    </source>
</evidence>
<comment type="caution">
    <text evidence="1">The sequence shown here is derived from an EMBL/GenBank/DDBJ whole genome shotgun (WGS) entry which is preliminary data.</text>
</comment>
<name>A0AAV6U8I0_9ARAC</name>
<organism evidence="1 2">
    <name type="scientific">Oedothorax gibbosus</name>
    <dbReference type="NCBI Taxonomy" id="931172"/>
    <lineage>
        <taxon>Eukaryota</taxon>
        <taxon>Metazoa</taxon>
        <taxon>Ecdysozoa</taxon>
        <taxon>Arthropoda</taxon>
        <taxon>Chelicerata</taxon>
        <taxon>Arachnida</taxon>
        <taxon>Araneae</taxon>
        <taxon>Araneomorphae</taxon>
        <taxon>Entelegynae</taxon>
        <taxon>Araneoidea</taxon>
        <taxon>Linyphiidae</taxon>
        <taxon>Erigoninae</taxon>
        <taxon>Oedothorax</taxon>
    </lineage>
</organism>
<dbReference type="Proteomes" id="UP000827092">
    <property type="component" value="Unassembled WGS sequence"/>
</dbReference>
<dbReference type="AlphaFoldDB" id="A0AAV6U8I0"/>
<reference evidence="1 2" key="1">
    <citation type="journal article" date="2022" name="Nat. Ecol. Evol.">
        <title>A masculinizing supergene underlies an exaggerated male reproductive morph in a spider.</title>
        <authorList>
            <person name="Hendrickx F."/>
            <person name="De Corte Z."/>
            <person name="Sonet G."/>
            <person name="Van Belleghem S.M."/>
            <person name="Kostlbacher S."/>
            <person name="Vangestel C."/>
        </authorList>
    </citation>
    <scope>NUCLEOTIDE SEQUENCE [LARGE SCALE GENOMIC DNA]</scope>
    <source>
        <strain evidence="1">W744_W776</strain>
    </source>
</reference>
<dbReference type="PANTHER" id="PTHR46601">
    <property type="entry name" value="ULP_PROTEASE DOMAIN-CONTAINING PROTEIN"/>
    <property type="match status" value="1"/>
</dbReference>
<dbReference type="EMBL" id="JAFNEN010000559">
    <property type="protein sequence ID" value="KAG8180555.1"/>
    <property type="molecule type" value="Genomic_DNA"/>
</dbReference>